<dbReference type="GO" id="GO:0030436">
    <property type="term" value="P:asexual sporulation"/>
    <property type="evidence" value="ECO:0007669"/>
    <property type="project" value="InterPro"/>
</dbReference>
<protein>
    <recommendedName>
        <fullName evidence="4">Sigma-E processing peptidase SpoIIGA</fullName>
    </recommendedName>
</protein>
<keyword evidence="1" id="KW-0812">Transmembrane</keyword>
<dbReference type="AlphaFoldDB" id="A0A374NWC5"/>
<organism evidence="2 3">
    <name type="scientific">Anaerobutyricum hallii</name>
    <dbReference type="NCBI Taxonomy" id="39488"/>
    <lineage>
        <taxon>Bacteria</taxon>
        <taxon>Bacillati</taxon>
        <taxon>Bacillota</taxon>
        <taxon>Clostridia</taxon>
        <taxon>Lachnospirales</taxon>
        <taxon>Lachnospiraceae</taxon>
        <taxon>Anaerobutyricum</taxon>
    </lineage>
</organism>
<feature type="transmembrane region" description="Helical" evidence="1">
    <location>
        <begin position="59"/>
        <end position="80"/>
    </location>
</feature>
<evidence type="ECO:0000313" key="3">
    <source>
        <dbReference type="Proteomes" id="UP000262524"/>
    </source>
</evidence>
<gene>
    <name evidence="2" type="ORF">DXD91_00340</name>
</gene>
<dbReference type="InterPro" id="IPR005081">
    <property type="entry name" value="SpoIIGA"/>
</dbReference>
<dbReference type="Pfam" id="PF03419">
    <property type="entry name" value="Peptidase_U4"/>
    <property type="match status" value="1"/>
</dbReference>
<name>A0A374NWC5_9FIRM</name>
<feature type="transmembrane region" description="Helical" evidence="1">
    <location>
        <begin position="92"/>
        <end position="111"/>
    </location>
</feature>
<reference evidence="2 3" key="1">
    <citation type="submission" date="2018-08" db="EMBL/GenBank/DDBJ databases">
        <title>A genome reference for cultivated species of the human gut microbiota.</title>
        <authorList>
            <person name="Zou Y."/>
            <person name="Xue W."/>
            <person name="Luo G."/>
        </authorList>
    </citation>
    <scope>NUCLEOTIDE SEQUENCE [LARGE SCALE GENOMIC DNA]</scope>
    <source>
        <strain evidence="2 3">TM10-1AC</strain>
    </source>
</reference>
<evidence type="ECO:0008006" key="4">
    <source>
        <dbReference type="Google" id="ProtNLM"/>
    </source>
</evidence>
<dbReference type="Proteomes" id="UP000262524">
    <property type="component" value="Unassembled WGS sequence"/>
</dbReference>
<dbReference type="EMBL" id="QSOE01000001">
    <property type="protein sequence ID" value="RGI92963.1"/>
    <property type="molecule type" value="Genomic_DNA"/>
</dbReference>
<accession>A0A374NWC5</accession>
<sequence length="236" mass="27440">MKTEYPFLFSFLYNWAADYILLLFVKKDLYPEIKNRTILIGASACSLSYILWEGTAGKLPPYCRIILKWFLIFSILYILFKIRSVKKIGKTISLFLCYLFLMGGAVSFFLSCIHIKTVGGRKTAWKAMAVIWFSAGVIFLWKMKKKKENATQISKTYTYEVRISRKGRKAVYKGIYDSGNLLVSQITGQGVCIIQKEQAAKLLLPKEKSEIEQLIYSFQKKKKKRREKRMKKRSSK</sequence>
<feature type="transmembrane region" description="Helical" evidence="1">
    <location>
        <begin position="123"/>
        <end position="141"/>
    </location>
</feature>
<dbReference type="GO" id="GO:0004190">
    <property type="term" value="F:aspartic-type endopeptidase activity"/>
    <property type="evidence" value="ECO:0007669"/>
    <property type="project" value="InterPro"/>
</dbReference>
<feature type="transmembrane region" description="Helical" evidence="1">
    <location>
        <begin position="6"/>
        <end position="25"/>
    </location>
</feature>
<comment type="caution">
    <text evidence="2">The sequence shown here is derived from an EMBL/GenBank/DDBJ whole genome shotgun (WGS) entry which is preliminary data.</text>
</comment>
<proteinExistence type="predicted"/>
<feature type="transmembrane region" description="Helical" evidence="1">
    <location>
        <begin position="37"/>
        <end position="53"/>
    </location>
</feature>
<dbReference type="GO" id="GO:0006508">
    <property type="term" value="P:proteolysis"/>
    <property type="evidence" value="ECO:0007669"/>
    <property type="project" value="InterPro"/>
</dbReference>
<dbReference type="RefSeq" id="WP_117981813.1">
    <property type="nucleotide sequence ID" value="NZ_QSOE01000001.1"/>
</dbReference>
<evidence type="ECO:0000313" key="2">
    <source>
        <dbReference type="EMBL" id="RGI92963.1"/>
    </source>
</evidence>
<keyword evidence="1" id="KW-0472">Membrane</keyword>
<evidence type="ECO:0000256" key="1">
    <source>
        <dbReference type="SAM" id="Phobius"/>
    </source>
</evidence>
<keyword evidence="1" id="KW-1133">Transmembrane helix</keyword>